<dbReference type="CDD" id="cd00801">
    <property type="entry name" value="INT_P4_C"/>
    <property type="match status" value="1"/>
</dbReference>
<dbReference type="InterPro" id="IPR025166">
    <property type="entry name" value="Integrase_DNA_bind_dom"/>
</dbReference>
<accession>A0A7X4K7E2</accession>
<dbReference type="Pfam" id="PF22022">
    <property type="entry name" value="Phage_int_M"/>
    <property type="match status" value="1"/>
</dbReference>
<comment type="caution">
    <text evidence="7">The sequence shown here is derived from an EMBL/GenBank/DDBJ whole genome shotgun (WGS) entry which is preliminary data.</text>
</comment>
<feature type="domain" description="Core-binding (CB)" evidence="6">
    <location>
        <begin position="102"/>
        <end position="183"/>
    </location>
</feature>
<proteinExistence type="inferred from homology"/>
<dbReference type="InterPro" id="IPR044068">
    <property type="entry name" value="CB"/>
</dbReference>
<protein>
    <submittedName>
        <fullName evidence="7">Integrase arm-type DNA-binding domain-containing protein</fullName>
    </submittedName>
</protein>
<organism evidence="7 8">
    <name type="scientific">Novosphingobium silvae</name>
    <dbReference type="NCBI Taxonomy" id="2692619"/>
    <lineage>
        <taxon>Bacteria</taxon>
        <taxon>Pseudomonadati</taxon>
        <taxon>Pseudomonadota</taxon>
        <taxon>Alphaproteobacteria</taxon>
        <taxon>Sphingomonadales</taxon>
        <taxon>Sphingomonadaceae</taxon>
        <taxon>Novosphingobium</taxon>
    </lineage>
</organism>
<dbReference type="PANTHER" id="PTHR30629">
    <property type="entry name" value="PROPHAGE INTEGRASE"/>
    <property type="match status" value="1"/>
</dbReference>
<evidence type="ECO:0000313" key="7">
    <source>
        <dbReference type="EMBL" id="MYL97208.1"/>
    </source>
</evidence>
<name>A0A7X4K7E2_9SPHN</name>
<evidence type="ECO:0000313" key="8">
    <source>
        <dbReference type="Proteomes" id="UP000465810"/>
    </source>
</evidence>
<keyword evidence="3 4" id="KW-0238">DNA-binding</keyword>
<reference evidence="7 8" key="1">
    <citation type="submission" date="2019-12" db="EMBL/GenBank/DDBJ databases">
        <authorList>
            <person name="Feng G."/>
            <person name="Zhu H."/>
        </authorList>
    </citation>
    <scope>NUCLEOTIDE SEQUENCE [LARGE SCALE GENOMIC DNA]</scope>
    <source>
        <strain evidence="7 8">FGD1</strain>
    </source>
</reference>
<dbReference type="AlphaFoldDB" id="A0A7X4K7E2"/>
<evidence type="ECO:0000256" key="1">
    <source>
        <dbReference type="ARBA" id="ARBA00008857"/>
    </source>
</evidence>
<dbReference type="GO" id="GO:0015074">
    <property type="term" value="P:DNA integration"/>
    <property type="evidence" value="ECO:0007669"/>
    <property type="project" value="UniProtKB-KW"/>
</dbReference>
<feature type="region of interest" description="Disordered" evidence="5">
    <location>
        <begin position="63"/>
        <end position="92"/>
    </location>
</feature>
<comment type="similarity">
    <text evidence="1">Belongs to the 'phage' integrase family.</text>
</comment>
<dbReference type="InterPro" id="IPR010998">
    <property type="entry name" value="Integrase_recombinase_N"/>
</dbReference>
<dbReference type="EMBL" id="WVTD01000003">
    <property type="protein sequence ID" value="MYL97208.1"/>
    <property type="molecule type" value="Genomic_DNA"/>
</dbReference>
<dbReference type="Pfam" id="PF13356">
    <property type="entry name" value="Arm-DNA-bind_3"/>
    <property type="match status" value="1"/>
</dbReference>
<evidence type="ECO:0000256" key="3">
    <source>
        <dbReference type="ARBA" id="ARBA00023125"/>
    </source>
</evidence>
<dbReference type="SUPFAM" id="SSF56349">
    <property type="entry name" value="DNA breaking-rejoining enzymes"/>
    <property type="match status" value="1"/>
</dbReference>
<evidence type="ECO:0000259" key="6">
    <source>
        <dbReference type="PROSITE" id="PS51900"/>
    </source>
</evidence>
<dbReference type="PROSITE" id="PS51900">
    <property type="entry name" value="CB"/>
    <property type="match status" value="1"/>
</dbReference>
<dbReference type="RefSeq" id="WP_160984948.1">
    <property type="nucleotide sequence ID" value="NZ_WVTD01000003.1"/>
</dbReference>
<evidence type="ECO:0000256" key="4">
    <source>
        <dbReference type="PROSITE-ProRule" id="PRU01248"/>
    </source>
</evidence>
<keyword evidence="2" id="KW-0229">DNA integration</keyword>
<dbReference type="InterPro" id="IPR050808">
    <property type="entry name" value="Phage_Integrase"/>
</dbReference>
<dbReference type="InterPro" id="IPR011010">
    <property type="entry name" value="DNA_brk_join_enz"/>
</dbReference>
<evidence type="ECO:0000256" key="5">
    <source>
        <dbReference type="SAM" id="MobiDB-lite"/>
    </source>
</evidence>
<dbReference type="GO" id="GO:0003677">
    <property type="term" value="F:DNA binding"/>
    <property type="evidence" value="ECO:0007669"/>
    <property type="project" value="UniProtKB-UniRule"/>
</dbReference>
<dbReference type="InterPro" id="IPR053876">
    <property type="entry name" value="Phage_int_M"/>
</dbReference>
<dbReference type="Gene3D" id="1.10.150.130">
    <property type="match status" value="1"/>
</dbReference>
<dbReference type="InterPro" id="IPR038488">
    <property type="entry name" value="Integrase_DNA-bd_sf"/>
</dbReference>
<evidence type="ECO:0000256" key="2">
    <source>
        <dbReference type="ARBA" id="ARBA00022908"/>
    </source>
</evidence>
<dbReference type="Gene3D" id="3.30.160.390">
    <property type="entry name" value="Integrase, DNA-binding domain"/>
    <property type="match status" value="1"/>
</dbReference>
<dbReference type="Proteomes" id="UP000465810">
    <property type="component" value="Unassembled WGS sequence"/>
</dbReference>
<gene>
    <name evidence="7" type="ORF">GR702_05410</name>
</gene>
<sequence>MLTDVQAKKAAPGDKPYKLADSGGLYLYVAPTGLKSWRMKFRFQGKEKLLTFGPYPQVTISEARRKRDDARTKLREQVDPSGARERARQEKAQERLERARELTFERVGRAWHELQKVRWTEVHANDVITSLERDVFPDLGLMLPSEIDAPTVLATLRKVEGRGAIETAHRLRQRISAIFVYAISESIATGDPAATVTKALRPMPSKKRQPALVALDDLRGVLRDAESSDASAITKLASRLLALTAVRPAIIRGAEWSEFEGVDWSDERHGPILAMWRVPAARMKLVLERKGEDAFDHLVPLSWQAVDVLRTAYRISGRGKLVFPGHRHAHRPLSENAIGYLYNRVGYHGRHVPHGWRAGFSTLMNERVERQWQTAGHVGASPDRAIIDLMLAHVPKDRVELAYNRASYLNRRRELAQEWANLLTDGLSLPQTLLEK</sequence>
<keyword evidence="8" id="KW-1185">Reference proteome</keyword>
<dbReference type="PANTHER" id="PTHR30629:SF2">
    <property type="entry name" value="PROPHAGE INTEGRASE INTS-RELATED"/>
    <property type="match status" value="1"/>
</dbReference>